<evidence type="ECO:0000313" key="6">
    <source>
        <dbReference type="EMBL" id="GAA1535453.1"/>
    </source>
</evidence>
<dbReference type="PRINTS" id="PR00379">
    <property type="entry name" value="INTEIN"/>
</dbReference>
<keyword evidence="3" id="KW-0234">DNA repair</keyword>
<dbReference type="InterPro" id="IPR004860">
    <property type="entry name" value="LAGLIDADG_dom"/>
</dbReference>
<dbReference type="InterPro" id="IPR004042">
    <property type="entry name" value="Intein_endonuc_central"/>
</dbReference>
<comment type="caution">
    <text evidence="6">The sequence shown here is derived from an EMBL/GenBank/DDBJ whole genome shotgun (WGS) entry which is preliminary data.</text>
</comment>
<keyword evidence="2" id="KW-0547">Nucleotide-binding</keyword>
<feature type="region of interest" description="Disordered" evidence="4">
    <location>
        <begin position="1"/>
        <end position="29"/>
    </location>
</feature>
<evidence type="ECO:0000259" key="5">
    <source>
        <dbReference type="PROSITE" id="PS50819"/>
    </source>
</evidence>
<dbReference type="SUPFAM" id="SSF55608">
    <property type="entry name" value="Homing endonucleases"/>
    <property type="match status" value="1"/>
</dbReference>
<keyword evidence="7" id="KW-1185">Reference proteome</keyword>
<reference evidence="6 7" key="1">
    <citation type="journal article" date="2019" name="Int. J. Syst. Evol. Microbiol.">
        <title>The Global Catalogue of Microorganisms (GCM) 10K type strain sequencing project: providing services to taxonomists for standard genome sequencing and annotation.</title>
        <authorList>
            <consortium name="The Broad Institute Genomics Platform"/>
            <consortium name="The Broad Institute Genome Sequencing Center for Infectious Disease"/>
            <person name="Wu L."/>
            <person name="Ma J."/>
        </authorList>
    </citation>
    <scope>NUCLEOTIDE SEQUENCE [LARGE SCALE GENOMIC DNA]</scope>
    <source>
        <strain evidence="6 7">JCM 14942</strain>
    </source>
</reference>
<keyword evidence="1" id="KW-0227">DNA damage</keyword>
<evidence type="ECO:0000256" key="2">
    <source>
        <dbReference type="ARBA" id="ARBA00022806"/>
    </source>
</evidence>
<proteinExistence type="predicted"/>
<protein>
    <recommendedName>
        <fullName evidence="5">DOD-type homing endonuclease domain-containing protein</fullName>
    </recommendedName>
</protein>
<evidence type="ECO:0000256" key="3">
    <source>
        <dbReference type="ARBA" id="ARBA00023204"/>
    </source>
</evidence>
<evidence type="ECO:0000256" key="4">
    <source>
        <dbReference type="SAM" id="MobiDB-lite"/>
    </source>
</evidence>
<evidence type="ECO:0000313" key="7">
    <source>
        <dbReference type="Proteomes" id="UP001500842"/>
    </source>
</evidence>
<accession>A0ABN2B935</accession>
<keyword evidence="2" id="KW-0378">Hydrolase</keyword>
<evidence type="ECO:0000256" key="1">
    <source>
        <dbReference type="ARBA" id="ARBA00022763"/>
    </source>
</evidence>
<dbReference type="EMBL" id="BAAAOR010000030">
    <property type="protein sequence ID" value="GAA1535453.1"/>
    <property type="molecule type" value="Genomic_DNA"/>
</dbReference>
<organism evidence="6 7">
    <name type="scientific">Nocardioides humi</name>
    <dbReference type="NCBI Taxonomy" id="449461"/>
    <lineage>
        <taxon>Bacteria</taxon>
        <taxon>Bacillati</taxon>
        <taxon>Actinomycetota</taxon>
        <taxon>Actinomycetes</taxon>
        <taxon>Propionibacteriales</taxon>
        <taxon>Nocardioidaceae</taxon>
        <taxon>Nocardioides</taxon>
    </lineage>
</organism>
<dbReference type="InterPro" id="IPR006142">
    <property type="entry name" value="INTEIN"/>
</dbReference>
<dbReference type="Gene3D" id="3.10.28.10">
    <property type="entry name" value="Homing endonucleases"/>
    <property type="match status" value="1"/>
</dbReference>
<dbReference type="InterPro" id="IPR036844">
    <property type="entry name" value="Hint_dom_sf"/>
</dbReference>
<keyword evidence="2" id="KW-0347">Helicase</keyword>
<dbReference type="SUPFAM" id="SSF51294">
    <property type="entry name" value="Hedgehog/intein (Hint) domain"/>
    <property type="match status" value="1"/>
</dbReference>
<dbReference type="InterPro" id="IPR027434">
    <property type="entry name" value="Homing_endonucl"/>
</dbReference>
<feature type="domain" description="DOD-type homing endonuclease" evidence="5">
    <location>
        <begin position="315"/>
        <end position="477"/>
    </location>
</feature>
<dbReference type="InterPro" id="IPR011604">
    <property type="entry name" value="PDDEXK-like_dom_sf"/>
</dbReference>
<dbReference type="PROSITE" id="PS50819">
    <property type="entry name" value="INTEIN_ENDONUCLEASE"/>
    <property type="match status" value="1"/>
</dbReference>
<dbReference type="Proteomes" id="UP001500842">
    <property type="component" value="Unassembled WGS sequence"/>
</dbReference>
<feature type="region of interest" description="Disordered" evidence="4">
    <location>
        <begin position="669"/>
        <end position="699"/>
    </location>
</feature>
<sequence>MSEGCPSVEHMTTSTERTGLEPADPAERGGRVVDGVEVLGALSPSRVGDFLSCPLLFRLRTIDRLPEPPSPAAVRGTVVHRVLEQLFDLPAASRTPEQAATMIDPAWAELQEAEPALTTMFPDDGPEIAAWLLSCRETLRRYFDLEDPRRLEPAERELYVETLTDSRLLLRGVVDRVDVAPDGAIRVVDYKGLALDTPLPTPTGWTTMGEVGVGDLLIGADGRATTVVRKSEIHHRPCYRVTFADGSSVVADNVHLWRVVTTRRQETTSSVVDSDQLHTLHRNLVAEGRGRSLWIESGAALELPDQTELSISPWLLGAWLGDGHSRDGRIAVGHDDLPDMLALIKEHWPRDVAVSDDRRNHTVAPVRLGTACAFGHTEFNPPMPGHPTRRCAHEAQHATLSPTNVSLTVELRRWGLLHDKHIPTRYLRSGIEQRVALVRGLMDTDGWWNKIRRRAGFTTTSDRLARDMLELLRSLGIHPQHFVKPYENPRRAGRNWHVIEFTPYGFNPFSLPRKAASVDGAVTELQRHLSRRLVVASVQPVEPVPTQCVGVDAPDSLYLCGEGFIPTHNTGASPGEMFEGRALFQLKFYALVLWRMRGVVPKMLQLIYLGNSEVLRYEPDEHELLAVERKVQAVWDAIRQATERREFQSRPGALCQWCAHRAICPSYGGTPPPFPEREGEREGVEVVSPGATAGTTESE</sequence>
<dbReference type="Pfam" id="PF12705">
    <property type="entry name" value="PDDEXK_1"/>
    <property type="match status" value="2"/>
</dbReference>
<dbReference type="Pfam" id="PF14528">
    <property type="entry name" value="LAGLIDADG_3"/>
    <property type="match status" value="1"/>
</dbReference>
<dbReference type="InterPro" id="IPR038726">
    <property type="entry name" value="PDDEXK_AddAB-type"/>
</dbReference>
<feature type="compositionally biased region" description="Basic and acidic residues" evidence="4">
    <location>
        <begin position="675"/>
        <end position="684"/>
    </location>
</feature>
<name>A0ABN2B935_9ACTN</name>
<keyword evidence="2" id="KW-0067">ATP-binding</keyword>
<gene>
    <name evidence="6" type="ORF">GCM10009788_42810</name>
</gene>
<dbReference type="Gene3D" id="3.90.320.10">
    <property type="match status" value="2"/>
</dbReference>